<dbReference type="PROSITE" id="PS51257">
    <property type="entry name" value="PROKAR_LIPOPROTEIN"/>
    <property type="match status" value="1"/>
</dbReference>
<reference evidence="1 2" key="1">
    <citation type="submission" date="2017-01" db="EMBL/GenBank/DDBJ databases">
        <authorList>
            <person name="Mah S.A."/>
            <person name="Swanson W.J."/>
            <person name="Moy G.W."/>
            <person name="Vacquier V.D."/>
        </authorList>
    </citation>
    <scope>NUCLEOTIDE SEQUENCE [LARGE SCALE GENOMIC DNA]</scope>
    <source>
        <strain evidence="1 2">DSM 11589</strain>
    </source>
</reference>
<keyword evidence="2" id="KW-1185">Reference proteome</keyword>
<sequence>MIKRLIFSVLLVGLGACTPYVNILDVKTVHPAERADARKVELIPVDADKSGKMAFIAPVEASSCKRLLLDPPPSRADATEQLQIMTMRLGGNAILDYSCDDTGPNNNGRLCWSTVTCKGAAVKVRR</sequence>
<dbReference type="GO" id="GO:0035556">
    <property type="term" value="P:intracellular signal transduction"/>
    <property type="evidence" value="ECO:0007669"/>
    <property type="project" value="InterPro"/>
</dbReference>
<dbReference type="GO" id="GO:0009279">
    <property type="term" value="C:cell outer membrane"/>
    <property type="evidence" value="ECO:0007669"/>
    <property type="project" value="InterPro"/>
</dbReference>
<dbReference type="InterPro" id="IPR030852">
    <property type="entry name" value="RcsF"/>
</dbReference>
<dbReference type="Proteomes" id="UP000185678">
    <property type="component" value="Unassembled WGS sequence"/>
</dbReference>
<evidence type="ECO:0000313" key="1">
    <source>
        <dbReference type="EMBL" id="SIS68711.1"/>
    </source>
</evidence>
<accession>A0A1N7L4K1</accession>
<dbReference type="Pfam" id="PF16358">
    <property type="entry name" value="RcsF"/>
    <property type="match status" value="1"/>
</dbReference>
<dbReference type="AlphaFoldDB" id="A0A1N7L4K1"/>
<dbReference type="EMBL" id="FTOA01000003">
    <property type="protein sequence ID" value="SIS68711.1"/>
    <property type="molecule type" value="Genomic_DNA"/>
</dbReference>
<organism evidence="1 2">
    <name type="scientific">Insolitispirillum peregrinum</name>
    <dbReference type="NCBI Taxonomy" id="80876"/>
    <lineage>
        <taxon>Bacteria</taxon>
        <taxon>Pseudomonadati</taxon>
        <taxon>Pseudomonadota</taxon>
        <taxon>Alphaproteobacteria</taxon>
        <taxon>Rhodospirillales</taxon>
        <taxon>Novispirillaceae</taxon>
        <taxon>Insolitispirillum</taxon>
    </lineage>
</organism>
<name>A0A1N7L4K1_9PROT</name>
<proteinExistence type="predicted"/>
<protein>
    <submittedName>
        <fullName evidence="1">RcsF lipoprotein</fullName>
    </submittedName>
</protein>
<evidence type="ECO:0000313" key="2">
    <source>
        <dbReference type="Proteomes" id="UP000185678"/>
    </source>
</evidence>
<gene>
    <name evidence="1" type="ORF">SAMN05421779_103106</name>
</gene>
<keyword evidence="1" id="KW-0449">Lipoprotein</keyword>
<dbReference type="Gene3D" id="3.30.110.70">
    <property type="entry name" value="Hypothetical protein apc22750. Chain B"/>
    <property type="match status" value="1"/>
</dbReference>
<dbReference type="RefSeq" id="WP_076399757.1">
    <property type="nucleotide sequence ID" value="NZ_FTOA01000003.1"/>
</dbReference>